<gene>
    <name evidence="2" type="ORF">FHX40_2503</name>
</gene>
<dbReference type="GO" id="GO:0016829">
    <property type="term" value="F:lyase activity"/>
    <property type="evidence" value="ECO:0007669"/>
    <property type="project" value="UniProtKB-KW"/>
</dbReference>
<protein>
    <submittedName>
        <fullName evidence="2">Parallel beta helix pectate lyase-like protein</fullName>
    </submittedName>
</protein>
<dbReference type="OrthoDB" id="3333873at2"/>
<reference evidence="2 3" key="1">
    <citation type="submission" date="2019-06" db="EMBL/GenBank/DDBJ databases">
        <title>Sequencing the genomes of 1000 actinobacteria strains.</title>
        <authorList>
            <person name="Klenk H.-P."/>
        </authorList>
    </citation>
    <scope>NUCLEOTIDE SEQUENCE [LARGE SCALE GENOMIC DNA]</scope>
    <source>
        <strain evidence="2 3">DSM 43186</strain>
    </source>
</reference>
<accession>A0A543IYY2</accession>
<evidence type="ECO:0000259" key="1">
    <source>
        <dbReference type="Pfam" id="PF05048"/>
    </source>
</evidence>
<evidence type="ECO:0000313" key="3">
    <source>
        <dbReference type="Proteomes" id="UP000319213"/>
    </source>
</evidence>
<dbReference type="Pfam" id="PF05048">
    <property type="entry name" value="NosD"/>
    <property type="match status" value="1"/>
</dbReference>
<proteinExistence type="predicted"/>
<comment type="caution">
    <text evidence="2">The sequence shown here is derived from an EMBL/GenBank/DDBJ whole genome shotgun (WGS) entry which is preliminary data.</text>
</comment>
<dbReference type="Gene3D" id="2.160.20.10">
    <property type="entry name" value="Single-stranded right-handed beta-helix, Pectin lyase-like"/>
    <property type="match status" value="1"/>
</dbReference>
<evidence type="ECO:0000313" key="2">
    <source>
        <dbReference type="EMBL" id="TQM75785.1"/>
    </source>
</evidence>
<dbReference type="EMBL" id="VFPQ01000001">
    <property type="protein sequence ID" value="TQM75785.1"/>
    <property type="molecule type" value="Genomic_DNA"/>
</dbReference>
<dbReference type="InterPro" id="IPR011050">
    <property type="entry name" value="Pectin_lyase_fold/virulence"/>
</dbReference>
<keyword evidence="2" id="KW-0456">Lyase</keyword>
<feature type="domain" description="Periplasmic copper-binding protein NosD beta helix" evidence="1">
    <location>
        <begin position="126"/>
        <end position="289"/>
    </location>
</feature>
<dbReference type="RefSeq" id="WP_142259749.1">
    <property type="nucleotide sequence ID" value="NZ_BMPV01000001.1"/>
</dbReference>
<name>A0A543IYY2_9ACTN</name>
<sequence>MTRGVRVPRRPEAALAALVAVVAAPIWVAPAAAQGRTGESSAGRPGWALARTYYVDSVRGSDDAAGTSPATAWRSLARASRAALRPGDRLLLRRGGRWNGTLHISAHGTAALPITVGTYGTGSRPTISGRRGDCVVVTGTHVHITGLRASDCRWAGFHLVGSHNQLVGVYADRNIAGVAVAPVSAHNVIRASTFADNNRMSVNDRTQRNDSGAFGILLNGDDNLVIGNVITGSRARSRDYGYDGAAVEIYNGDRNVVVHNIARNNETFTELGHEPGRTASGNLFAHNVVTSVRQRAAFLVTRGPRHLALGPVVGTIAVHNSVHLPGRDTIGVSCYDGCSPRILRLRNNIIKVGGVVGYADGAGIDDAGGVYWGRETKFRLGPRSILADPLFRGITDLRLRPGSPAIGRGLRLGPHWYGGAEHAHDMTGRPIGTARNPDAGAYQS</sequence>
<keyword evidence="3" id="KW-1185">Reference proteome</keyword>
<dbReference type="Proteomes" id="UP000319213">
    <property type="component" value="Unassembled WGS sequence"/>
</dbReference>
<organism evidence="2 3">
    <name type="scientific">Thermopolyspora flexuosa</name>
    <dbReference type="NCBI Taxonomy" id="103836"/>
    <lineage>
        <taxon>Bacteria</taxon>
        <taxon>Bacillati</taxon>
        <taxon>Actinomycetota</taxon>
        <taxon>Actinomycetes</taxon>
        <taxon>Streptosporangiales</taxon>
        <taxon>Streptosporangiaceae</taxon>
        <taxon>Thermopolyspora</taxon>
    </lineage>
</organism>
<dbReference type="AlphaFoldDB" id="A0A543IYY2"/>
<dbReference type="InterPro" id="IPR007742">
    <property type="entry name" value="NosD_dom"/>
</dbReference>
<dbReference type="SUPFAM" id="SSF51126">
    <property type="entry name" value="Pectin lyase-like"/>
    <property type="match status" value="1"/>
</dbReference>
<dbReference type="InterPro" id="IPR012334">
    <property type="entry name" value="Pectin_lyas_fold"/>
</dbReference>